<sequence length="22" mass="2566">MKRNLSGLADSKTCVMNFWVKH</sequence>
<proteinExistence type="predicted"/>
<protein>
    <submittedName>
        <fullName evidence="1">Uncharacterized protein</fullName>
    </submittedName>
</protein>
<evidence type="ECO:0000313" key="2">
    <source>
        <dbReference type="Proteomes" id="UP000324222"/>
    </source>
</evidence>
<dbReference type="Proteomes" id="UP000324222">
    <property type="component" value="Unassembled WGS sequence"/>
</dbReference>
<name>A0A5B7CSZ9_PORTR</name>
<accession>A0A5B7CSZ9</accession>
<reference evidence="1 2" key="1">
    <citation type="submission" date="2019-05" db="EMBL/GenBank/DDBJ databases">
        <title>Another draft genome of Portunus trituberculatus and its Hox gene families provides insights of decapod evolution.</title>
        <authorList>
            <person name="Jeong J.-H."/>
            <person name="Song I."/>
            <person name="Kim S."/>
            <person name="Choi T."/>
            <person name="Kim D."/>
            <person name="Ryu S."/>
            <person name="Kim W."/>
        </authorList>
    </citation>
    <scope>NUCLEOTIDE SEQUENCE [LARGE SCALE GENOMIC DNA]</scope>
    <source>
        <tissue evidence="1">Muscle</tissue>
    </source>
</reference>
<comment type="caution">
    <text evidence="1">The sequence shown here is derived from an EMBL/GenBank/DDBJ whole genome shotgun (WGS) entry which is preliminary data.</text>
</comment>
<dbReference type="AlphaFoldDB" id="A0A5B7CSZ9"/>
<keyword evidence="2" id="KW-1185">Reference proteome</keyword>
<organism evidence="1 2">
    <name type="scientific">Portunus trituberculatus</name>
    <name type="common">Swimming crab</name>
    <name type="synonym">Neptunus trituberculatus</name>
    <dbReference type="NCBI Taxonomy" id="210409"/>
    <lineage>
        <taxon>Eukaryota</taxon>
        <taxon>Metazoa</taxon>
        <taxon>Ecdysozoa</taxon>
        <taxon>Arthropoda</taxon>
        <taxon>Crustacea</taxon>
        <taxon>Multicrustacea</taxon>
        <taxon>Malacostraca</taxon>
        <taxon>Eumalacostraca</taxon>
        <taxon>Eucarida</taxon>
        <taxon>Decapoda</taxon>
        <taxon>Pleocyemata</taxon>
        <taxon>Brachyura</taxon>
        <taxon>Eubrachyura</taxon>
        <taxon>Portunoidea</taxon>
        <taxon>Portunidae</taxon>
        <taxon>Portuninae</taxon>
        <taxon>Portunus</taxon>
    </lineage>
</organism>
<evidence type="ECO:0000313" key="1">
    <source>
        <dbReference type="EMBL" id="MPC10593.1"/>
    </source>
</evidence>
<gene>
    <name evidence="1" type="ORF">E2C01_003230</name>
</gene>
<dbReference type="EMBL" id="VSRR010000123">
    <property type="protein sequence ID" value="MPC10593.1"/>
    <property type="molecule type" value="Genomic_DNA"/>
</dbReference>